<reference evidence="1" key="1">
    <citation type="journal article" date="2015" name="Nature">
        <title>Complex archaea that bridge the gap between prokaryotes and eukaryotes.</title>
        <authorList>
            <person name="Spang A."/>
            <person name="Saw J.H."/>
            <person name="Jorgensen S.L."/>
            <person name="Zaremba-Niedzwiedzka K."/>
            <person name="Martijn J."/>
            <person name="Lind A.E."/>
            <person name="van Eijk R."/>
            <person name="Schleper C."/>
            <person name="Guy L."/>
            <person name="Ettema T.J."/>
        </authorList>
    </citation>
    <scope>NUCLEOTIDE SEQUENCE</scope>
</reference>
<sequence>MILKLYNKDVVDCSSSWNQVIPNPETRQLLVDIFLKICESDAVRAITSHSLQLDFSNSSNMENFHTDIEFKSPYTHKFSNGGMYPPPLSTLFYNNDSQAKEDKIDGLFIESETTASSKVEHESKNLRHTLHLLPPGLRGLRRAVSIIKAFYSRNPNTLPRFLHNRILKNFRLYASVIWDVWAIYREDPQYGRVLDGENDSLSADSETMELFLGSFCEGGQQGRKDGAKHYPDIQRVLEDNWPTLFEVQELNGG</sequence>
<dbReference type="AlphaFoldDB" id="A0A0F9HU60"/>
<name>A0A0F9HU60_9ZZZZ</name>
<gene>
    <name evidence="1" type="ORF">LCGC14_1741450</name>
</gene>
<comment type="caution">
    <text evidence="1">The sequence shown here is derived from an EMBL/GenBank/DDBJ whole genome shotgun (WGS) entry which is preliminary data.</text>
</comment>
<accession>A0A0F9HU60</accession>
<organism evidence="1">
    <name type="scientific">marine sediment metagenome</name>
    <dbReference type="NCBI Taxonomy" id="412755"/>
    <lineage>
        <taxon>unclassified sequences</taxon>
        <taxon>metagenomes</taxon>
        <taxon>ecological metagenomes</taxon>
    </lineage>
</organism>
<dbReference type="EMBL" id="LAZR01015934">
    <property type="protein sequence ID" value="KKM06692.1"/>
    <property type="molecule type" value="Genomic_DNA"/>
</dbReference>
<proteinExistence type="predicted"/>
<evidence type="ECO:0000313" key="1">
    <source>
        <dbReference type="EMBL" id="KKM06692.1"/>
    </source>
</evidence>
<protein>
    <submittedName>
        <fullName evidence="1">Uncharacterized protein</fullName>
    </submittedName>
</protein>